<proteinExistence type="predicted"/>
<organism evidence="1 2">
    <name type="scientific">Candidatus Nitrotoga fabula</name>
    <dbReference type="NCBI Taxonomy" id="2182327"/>
    <lineage>
        <taxon>Bacteria</taxon>
        <taxon>Pseudomonadati</taxon>
        <taxon>Pseudomonadota</taxon>
        <taxon>Betaproteobacteria</taxon>
        <taxon>Nitrosomonadales</taxon>
        <taxon>Gallionellaceae</taxon>
        <taxon>Candidatus Nitrotoga</taxon>
    </lineage>
</organism>
<accession>A0A916BFG8</accession>
<gene>
    <name evidence="1" type="ORF">NTGZN8_330037</name>
</gene>
<dbReference type="Proteomes" id="UP000675882">
    <property type="component" value="Unassembled WGS sequence"/>
</dbReference>
<evidence type="ECO:0000313" key="2">
    <source>
        <dbReference type="Proteomes" id="UP000675882"/>
    </source>
</evidence>
<comment type="caution">
    <text evidence="1">The sequence shown here is derived from an EMBL/GenBank/DDBJ whole genome shotgun (WGS) entry which is preliminary data.</text>
</comment>
<name>A0A916BFG8_9PROT</name>
<dbReference type="AlphaFoldDB" id="A0A916BFG8"/>
<keyword evidence="2" id="KW-1185">Reference proteome</keyword>
<evidence type="ECO:0000313" key="1">
    <source>
        <dbReference type="EMBL" id="CAE6723903.1"/>
    </source>
</evidence>
<dbReference type="RefSeq" id="WP_213036246.1">
    <property type="nucleotide sequence ID" value="NZ_CAJNBL010000027.1"/>
</dbReference>
<sequence>MNDMVQFTATGEEASQGHIYYGGGYKYQLRRNAVAESRIRPGKLINHPYFAISVDGVILVRQGYAWDGASFIAVDDPGTIYASVFHDAGYQALRLKLLDEVWREELDLMYEALCDQGGVNRIRARAHYLALRIGGGYYNSRPESDYPTRVAPG</sequence>
<reference evidence="1" key="1">
    <citation type="submission" date="2021-02" db="EMBL/GenBank/DDBJ databases">
        <authorList>
            <person name="Han P."/>
        </authorList>
    </citation>
    <scope>NUCLEOTIDE SEQUENCE</scope>
    <source>
        <strain evidence="1">Candidatus Nitrotoga sp. ZN8</strain>
    </source>
</reference>
<dbReference type="EMBL" id="CAJNBL010000027">
    <property type="protein sequence ID" value="CAE6723903.1"/>
    <property type="molecule type" value="Genomic_DNA"/>
</dbReference>
<protein>
    <submittedName>
        <fullName evidence="1">Uncharacterized protein</fullName>
    </submittedName>
</protein>